<organism evidence="2 3">
    <name type="scientific">Streptomyces scabiei</name>
    <dbReference type="NCBI Taxonomy" id="1930"/>
    <lineage>
        <taxon>Bacteria</taxon>
        <taxon>Bacillati</taxon>
        <taxon>Actinomycetota</taxon>
        <taxon>Actinomycetes</taxon>
        <taxon>Kitasatosporales</taxon>
        <taxon>Streptomycetaceae</taxon>
        <taxon>Streptomyces</taxon>
    </lineage>
</organism>
<dbReference type="AlphaFoldDB" id="A0A100JMJ4"/>
<sequence length="115" mass="11606">MEHDGGATSGSEGTGSKDGRTDGSEGRMTRTGRRGPGGEENRVRGTGPARAFRRGPNGSGRPDGRGTDVCGGSDRGRHTAAGSRSSVSSGTGRFIVTDMIAAAMLRAPATYHAGA</sequence>
<accession>A0A100JMJ4</accession>
<feature type="compositionally biased region" description="Low complexity" evidence="1">
    <location>
        <begin position="79"/>
        <end position="92"/>
    </location>
</feature>
<name>A0A100JMJ4_STRSC</name>
<dbReference type="EMBL" id="BCMM01000010">
    <property type="protein sequence ID" value="GAQ62187.1"/>
    <property type="molecule type" value="Genomic_DNA"/>
</dbReference>
<protein>
    <submittedName>
        <fullName evidence="2">Uncharacterized protein</fullName>
    </submittedName>
</protein>
<reference evidence="2 3" key="2">
    <citation type="journal article" date="2016" name="Genome Announc.">
        <title>Draft Genome Sequences of Streptomyces scabiei S58, Streptomyces turgidiscabies T45, and Streptomyces acidiscabies a10, the Pathogens of Potato Common Scab, Isolated in Japan.</title>
        <authorList>
            <person name="Tomihama T."/>
            <person name="Nishi Y."/>
            <person name="Sakai M."/>
            <person name="Ikenaga M."/>
            <person name="Okubo T."/>
            <person name="Ikeda S."/>
        </authorList>
    </citation>
    <scope>NUCLEOTIDE SEQUENCE [LARGE SCALE GENOMIC DNA]</scope>
    <source>
        <strain evidence="2 3">S58</strain>
    </source>
</reference>
<gene>
    <name evidence="2" type="ORF">SsS58_02546</name>
</gene>
<proteinExistence type="predicted"/>
<feature type="compositionally biased region" description="Basic and acidic residues" evidence="1">
    <location>
        <begin position="15"/>
        <end position="28"/>
    </location>
</feature>
<feature type="region of interest" description="Disordered" evidence="1">
    <location>
        <begin position="1"/>
        <end position="92"/>
    </location>
</feature>
<reference evidence="3" key="3">
    <citation type="submission" date="2016-02" db="EMBL/GenBank/DDBJ databases">
        <title>Draft genome of pathogenic Streptomyces sp. in Japan.</title>
        <authorList>
            <person name="Tomihama T."/>
            <person name="Ikenaga M."/>
            <person name="Sakai M."/>
            <person name="Okubo T."/>
            <person name="Ikeda S."/>
        </authorList>
    </citation>
    <scope>NUCLEOTIDE SEQUENCE [LARGE SCALE GENOMIC DNA]</scope>
    <source>
        <strain evidence="3">S58</strain>
    </source>
</reference>
<comment type="caution">
    <text evidence="2">The sequence shown here is derived from an EMBL/GenBank/DDBJ whole genome shotgun (WGS) entry which is preliminary data.</text>
</comment>
<evidence type="ECO:0000256" key="1">
    <source>
        <dbReference type="SAM" id="MobiDB-lite"/>
    </source>
</evidence>
<evidence type="ECO:0000313" key="2">
    <source>
        <dbReference type="EMBL" id="GAQ62187.1"/>
    </source>
</evidence>
<dbReference type="Proteomes" id="UP000067448">
    <property type="component" value="Unassembled WGS sequence"/>
</dbReference>
<evidence type="ECO:0000313" key="3">
    <source>
        <dbReference type="Proteomes" id="UP000067448"/>
    </source>
</evidence>
<reference evidence="3" key="1">
    <citation type="submission" date="2015-11" db="EMBL/GenBank/DDBJ databases">
        <authorList>
            <consortium name="Cross-ministerial Strategic Innovation Promotion Program (SIP) consortium"/>
            <person name="Tomihama T."/>
            <person name="Ikenaga M."/>
            <person name="Sakai M."/>
            <person name="Okubo T."/>
            <person name="Ikeda S."/>
        </authorList>
    </citation>
    <scope>NUCLEOTIDE SEQUENCE [LARGE SCALE GENOMIC DNA]</scope>
    <source>
        <strain evidence="3">S58</strain>
    </source>
</reference>